<evidence type="ECO:0000313" key="3">
    <source>
        <dbReference type="EMBL" id="AOR36077.1"/>
    </source>
</evidence>
<dbReference type="KEGG" id="spun:BFF78_37995"/>
<proteinExistence type="predicted"/>
<dbReference type="Pfam" id="PF00561">
    <property type="entry name" value="Abhydrolase_1"/>
    <property type="match status" value="1"/>
</dbReference>
<dbReference type="Proteomes" id="UP000094960">
    <property type="component" value="Chromosome"/>
</dbReference>
<dbReference type="PRINTS" id="PR00412">
    <property type="entry name" value="EPOXHYDRLASE"/>
</dbReference>
<dbReference type="InterPro" id="IPR029058">
    <property type="entry name" value="AB_hydrolase_fold"/>
</dbReference>
<dbReference type="GO" id="GO:0016787">
    <property type="term" value="F:hydrolase activity"/>
    <property type="evidence" value="ECO:0007669"/>
    <property type="project" value="UniProtKB-KW"/>
</dbReference>
<organism evidence="3 4">
    <name type="scientific">Streptomyces fodineus</name>
    <dbReference type="NCBI Taxonomy" id="1904616"/>
    <lineage>
        <taxon>Bacteria</taxon>
        <taxon>Bacillati</taxon>
        <taxon>Actinomycetota</taxon>
        <taxon>Actinomycetes</taxon>
        <taxon>Kitasatosporales</taxon>
        <taxon>Streptomycetaceae</taxon>
        <taxon>Streptomyces</taxon>
    </lineage>
</organism>
<accession>A0A1D7YKF7</accession>
<evidence type="ECO:0000256" key="1">
    <source>
        <dbReference type="ARBA" id="ARBA00022801"/>
    </source>
</evidence>
<dbReference type="EMBL" id="CP017248">
    <property type="protein sequence ID" value="AOR36077.1"/>
    <property type="molecule type" value="Genomic_DNA"/>
</dbReference>
<evidence type="ECO:0000313" key="4">
    <source>
        <dbReference type="Proteomes" id="UP000094960"/>
    </source>
</evidence>
<sequence length="298" mass="33087">MRRRRVTEVSISTVAGVFDAIVAGPPEGRRVLLLHGFPQTRLVWQRQIAALAAQGYRVVAPDQRGYSPGARPQRPEDYRIGLLVDDVVAITEELGWAAFDLVGHDWGGAVAWWTADAHPGRVRTLTVVSTPHPGALATALRTDEDQRKRSLYMIDWRETPATEERMLAHDAQELRALYAGKIPQDRAEAYVRHLSRPGALTAALNWYRAGRPDGSIGTIAVPTLYIWSTQDSAFGAAAAHETGRWVNGPYRFETLQGVSHWVPEEAPETLNRLLLEHLRTHGEHGTATHTPLVDSPKR</sequence>
<feature type="domain" description="AB hydrolase-1" evidence="2">
    <location>
        <begin position="31"/>
        <end position="267"/>
    </location>
</feature>
<keyword evidence="1" id="KW-0378">Hydrolase</keyword>
<evidence type="ECO:0000259" key="2">
    <source>
        <dbReference type="Pfam" id="PF00561"/>
    </source>
</evidence>
<dbReference type="SUPFAM" id="SSF53474">
    <property type="entry name" value="alpha/beta-Hydrolases"/>
    <property type="match status" value="1"/>
</dbReference>
<reference evidence="4" key="1">
    <citation type="submission" date="2016-09" db="EMBL/GenBank/DDBJ databases">
        <title>Streptomyces puniciscabiei strain:TW1S1 Genome sequencing and assembly.</title>
        <authorList>
            <person name="Kim M.-K."/>
            <person name="Kim S.B."/>
        </authorList>
    </citation>
    <scope>NUCLEOTIDE SEQUENCE [LARGE SCALE GENOMIC DNA]</scope>
    <source>
        <strain evidence="4">TW1S1</strain>
    </source>
</reference>
<keyword evidence="4" id="KW-1185">Reference proteome</keyword>
<name>A0A1D7YKF7_9ACTN</name>
<gene>
    <name evidence="3" type="ORF">BFF78_37995</name>
</gene>
<protein>
    <submittedName>
        <fullName evidence="3">Haloalkane dehalogenase</fullName>
    </submittedName>
</protein>
<dbReference type="InterPro" id="IPR000073">
    <property type="entry name" value="AB_hydrolase_1"/>
</dbReference>
<dbReference type="AlphaFoldDB" id="A0A1D7YKF7"/>
<dbReference type="PANTHER" id="PTHR43329">
    <property type="entry name" value="EPOXIDE HYDROLASE"/>
    <property type="match status" value="1"/>
</dbReference>
<dbReference type="Gene3D" id="3.40.50.1820">
    <property type="entry name" value="alpha/beta hydrolase"/>
    <property type="match status" value="1"/>
</dbReference>
<dbReference type="PRINTS" id="PR00111">
    <property type="entry name" value="ABHYDROLASE"/>
</dbReference>
<dbReference type="InterPro" id="IPR000639">
    <property type="entry name" value="Epox_hydrolase-like"/>
</dbReference>